<evidence type="ECO:0000256" key="1">
    <source>
        <dbReference type="SAM" id="MobiDB-lite"/>
    </source>
</evidence>
<dbReference type="AlphaFoldDB" id="A0A382GJW3"/>
<sequence length="75" mass="8659">MVSNKNAYEIRTEILGMAQGFVMEKFNNLRSNWENSTSRHPETGQLLSTKDAPEYPSSDEVLREAEKLYSFVEDK</sequence>
<proteinExistence type="predicted"/>
<evidence type="ECO:0000313" key="2">
    <source>
        <dbReference type="EMBL" id="SVB74943.1"/>
    </source>
</evidence>
<protein>
    <recommendedName>
        <fullName evidence="3">Ryanodine receptor Ryr domain-containing protein</fullName>
    </recommendedName>
</protein>
<reference evidence="2" key="1">
    <citation type="submission" date="2018-05" db="EMBL/GenBank/DDBJ databases">
        <authorList>
            <person name="Lanie J.A."/>
            <person name="Ng W.-L."/>
            <person name="Kazmierczak K.M."/>
            <person name="Andrzejewski T.M."/>
            <person name="Davidsen T.M."/>
            <person name="Wayne K.J."/>
            <person name="Tettelin H."/>
            <person name="Glass J.I."/>
            <person name="Rusch D."/>
            <person name="Podicherti R."/>
            <person name="Tsui H.-C.T."/>
            <person name="Winkler M.E."/>
        </authorList>
    </citation>
    <scope>NUCLEOTIDE SEQUENCE</scope>
</reference>
<evidence type="ECO:0008006" key="3">
    <source>
        <dbReference type="Google" id="ProtNLM"/>
    </source>
</evidence>
<dbReference type="EMBL" id="UINC01055729">
    <property type="protein sequence ID" value="SVB74943.1"/>
    <property type="molecule type" value="Genomic_DNA"/>
</dbReference>
<name>A0A382GJW3_9ZZZZ</name>
<feature type="region of interest" description="Disordered" evidence="1">
    <location>
        <begin position="32"/>
        <end position="59"/>
    </location>
</feature>
<accession>A0A382GJW3</accession>
<organism evidence="2">
    <name type="scientific">marine metagenome</name>
    <dbReference type="NCBI Taxonomy" id="408172"/>
    <lineage>
        <taxon>unclassified sequences</taxon>
        <taxon>metagenomes</taxon>
        <taxon>ecological metagenomes</taxon>
    </lineage>
</organism>
<gene>
    <name evidence="2" type="ORF">METZ01_LOCUS227797</name>
</gene>